<dbReference type="STRING" id="10036.ENSMAUP00000018795"/>
<dbReference type="InterPro" id="IPR050649">
    <property type="entry name" value="Paired_Homeobox_TFs"/>
</dbReference>
<feature type="domain" description="Homeobox" evidence="5">
    <location>
        <begin position="124"/>
        <end position="184"/>
    </location>
</feature>
<reference evidence="7" key="1">
    <citation type="submission" date="2025-08" db="UniProtKB">
        <authorList>
            <consortium name="RefSeq"/>
        </authorList>
    </citation>
    <scope>IDENTIFICATION</scope>
    <source>
        <tissue evidence="7">Liver</tissue>
    </source>
</reference>
<dbReference type="eggNOG" id="KOG0490">
    <property type="taxonomic scope" value="Eukaryota"/>
</dbReference>
<evidence type="ECO:0000313" key="6">
    <source>
        <dbReference type="Proteomes" id="UP000886700"/>
    </source>
</evidence>
<comment type="subcellular location">
    <subcellularLocation>
        <location evidence="1 2 3">Nucleus</location>
    </subcellularLocation>
</comment>
<dbReference type="PROSITE" id="PS50071">
    <property type="entry name" value="HOMEOBOX_2"/>
    <property type="match status" value="1"/>
</dbReference>
<dbReference type="CDD" id="cd00086">
    <property type="entry name" value="homeodomain"/>
    <property type="match status" value="1"/>
</dbReference>
<evidence type="ECO:0000256" key="2">
    <source>
        <dbReference type="PROSITE-ProRule" id="PRU00108"/>
    </source>
</evidence>
<dbReference type="SMART" id="SM00389">
    <property type="entry name" value="HOX"/>
    <property type="match status" value="1"/>
</dbReference>
<dbReference type="Gene3D" id="1.10.10.60">
    <property type="entry name" value="Homeodomain-like"/>
    <property type="match status" value="1"/>
</dbReference>
<dbReference type="AlphaFoldDB" id="A0A1U7QP88"/>
<dbReference type="Pfam" id="PF00046">
    <property type="entry name" value="Homeodomain"/>
    <property type="match status" value="1"/>
</dbReference>
<evidence type="ECO:0000256" key="4">
    <source>
        <dbReference type="SAM" id="MobiDB-lite"/>
    </source>
</evidence>
<name>A0A1U7QP88_MESAU</name>
<dbReference type="GeneID" id="101831616"/>
<keyword evidence="2 3" id="KW-0238">DNA-binding</keyword>
<gene>
    <name evidence="7" type="primary">LOC101831616</name>
</gene>
<dbReference type="OrthoDB" id="6159439at2759"/>
<dbReference type="RefSeq" id="XP_005083204.2">
    <property type="nucleotide sequence ID" value="XM_005083147.2"/>
</dbReference>
<dbReference type="GO" id="GO:0000981">
    <property type="term" value="F:DNA-binding transcription factor activity, RNA polymerase II-specific"/>
    <property type="evidence" value="ECO:0007669"/>
    <property type="project" value="TreeGrafter"/>
</dbReference>
<evidence type="ECO:0000259" key="5">
    <source>
        <dbReference type="PROSITE" id="PS50071"/>
    </source>
</evidence>
<dbReference type="GO" id="GO:0005634">
    <property type="term" value="C:nucleus"/>
    <property type="evidence" value="ECO:0007669"/>
    <property type="project" value="UniProtKB-SubCell"/>
</dbReference>
<feature type="compositionally biased region" description="Basic and acidic residues" evidence="4">
    <location>
        <begin position="103"/>
        <end position="113"/>
    </location>
</feature>
<proteinExistence type="predicted"/>
<dbReference type="InterPro" id="IPR009057">
    <property type="entry name" value="Homeodomain-like_sf"/>
</dbReference>
<protein>
    <submittedName>
        <fullName evidence="7">Rhox homeobox family member 1-like</fullName>
    </submittedName>
</protein>
<dbReference type="InterPro" id="IPR001356">
    <property type="entry name" value="HD"/>
</dbReference>
<evidence type="ECO:0000256" key="1">
    <source>
        <dbReference type="ARBA" id="ARBA00004123"/>
    </source>
</evidence>
<evidence type="ECO:0000313" key="7">
    <source>
        <dbReference type="RefSeq" id="XP_005083204.2"/>
    </source>
</evidence>
<dbReference type="PANTHER" id="PTHR24329:SF92">
    <property type="entry name" value="REPRODUCTIVE HOMEOBOX 11"/>
    <property type="match status" value="1"/>
</dbReference>
<keyword evidence="2 3" id="KW-0371">Homeobox</keyword>
<evidence type="ECO:0000256" key="3">
    <source>
        <dbReference type="RuleBase" id="RU000682"/>
    </source>
</evidence>
<organism evidence="6 7">
    <name type="scientific">Mesocricetus auratus</name>
    <name type="common">Golden hamster</name>
    <dbReference type="NCBI Taxonomy" id="10036"/>
    <lineage>
        <taxon>Eukaryota</taxon>
        <taxon>Metazoa</taxon>
        <taxon>Chordata</taxon>
        <taxon>Craniata</taxon>
        <taxon>Vertebrata</taxon>
        <taxon>Euteleostomi</taxon>
        <taxon>Mammalia</taxon>
        <taxon>Eutheria</taxon>
        <taxon>Euarchontoglires</taxon>
        <taxon>Glires</taxon>
        <taxon>Rodentia</taxon>
        <taxon>Myomorpha</taxon>
        <taxon>Muroidea</taxon>
        <taxon>Cricetidae</taxon>
        <taxon>Cricetinae</taxon>
        <taxon>Mesocricetus</taxon>
    </lineage>
</organism>
<dbReference type="SUPFAM" id="SSF46689">
    <property type="entry name" value="Homeodomain-like"/>
    <property type="match status" value="1"/>
</dbReference>
<feature type="DNA-binding region" description="Homeobox" evidence="2">
    <location>
        <begin position="126"/>
        <end position="185"/>
    </location>
</feature>
<dbReference type="PANTHER" id="PTHR24329">
    <property type="entry name" value="HOMEOBOX PROTEIN ARISTALESS"/>
    <property type="match status" value="1"/>
</dbReference>
<keyword evidence="2 3" id="KW-0539">Nucleus</keyword>
<keyword evidence="6" id="KW-1185">Reference proteome</keyword>
<sequence length="224" mass="25813">MCIVAHAQPDVTILARETGRRPTVGSICEALVMESKFFYFDLDYYGVGFYEEEIMTASQQRAAAAAARRHFGRGIPVLHELGGSEYDHSYNRAMKKKRASPNELEHRKPREPGKAAGAVSHHSNKRHTKHYKFTHGQLRELDRVFRETQYPDAFQRKALAELIHVDERKVKDWFKNKRAKYRKIQTELLLSRDTSGTLDNFSLKMDEHPESASVPKEPKGLILF</sequence>
<dbReference type="Proteomes" id="UP000886700">
    <property type="component" value="Unplaced"/>
</dbReference>
<dbReference type="GO" id="GO:0000977">
    <property type="term" value="F:RNA polymerase II transcription regulatory region sequence-specific DNA binding"/>
    <property type="evidence" value="ECO:0007669"/>
    <property type="project" value="TreeGrafter"/>
</dbReference>
<dbReference type="KEGG" id="maua:101831616"/>
<feature type="region of interest" description="Disordered" evidence="4">
    <location>
        <begin position="94"/>
        <end position="125"/>
    </location>
</feature>
<accession>A0A1U7QP88</accession>